<evidence type="ECO:0000256" key="7">
    <source>
        <dbReference type="ARBA" id="ARBA00022927"/>
    </source>
</evidence>
<dbReference type="Proteomes" id="UP000218272">
    <property type="component" value="Chromosome SCLO_1"/>
</dbReference>
<dbReference type="InterPro" id="IPR006260">
    <property type="entry name" value="TonB/TolA_C"/>
</dbReference>
<evidence type="ECO:0000259" key="10">
    <source>
        <dbReference type="PROSITE" id="PS52015"/>
    </source>
</evidence>
<comment type="similarity">
    <text evidence="2">Belongs to the TonB family.</text>
</comment>
<comment type="subcellular location">
    <subcellularLocation>
        <location evidence="1">Cell inner membrane</location>
        <topology evidence="1">Single-pass membrane protein</topology>
        <orientation evidence="1">Periplasmic side</orientation>
    </subcellularLocation>
</comment>
<protein>
    <submittedName>
        <fullName evidence="11">TonB family domain-containing protein</fullName>
    </submittedName>
</protein>
<dbReference type="InterPro" id="IPR037682">
    <property type="entry name" value="TonB_C"/>
</dbReference>
<evidence type="ECO:0000256" key="1">
    <source>
        <dbReference type="ARBA" id="ARBA00004383"/>
    </source>
</evidence>
<keyword evidence="5" id="KW-0997">Cell inner membrane</keyword>
<dbReference type="Pfam" id="PF03544">
    <property type="entry name" value="TonB_C"/>
    <property type="match status" value="1"/>
</dbReference>
<evidence type="ECO:0000256" key="4">
    <source>
        <dbReference type="ARBA" id="ARBA00022475"/>
    </source>
</evidence>
<dbReference type="Gene3D" id="3.30.1150.10">
    <property type="match status" value="1"/>
</dbReference>
<keyword evidence="6" id="KW-0812">Transmembrane</keyword>
<evidence type="ECO:0000256" key="6">
    <source>
        <dbReference type="ARBA" id="ARBA00022692"/>
    </source>
</evidence>
<evidence type="ECO:0000313" key="12">
    <source>
        <dbReference type="Proteomes" id="UP000218272"/>
    </source>
</evidence>
<dbReference type="PANTHER" id="PTHR33446">
    <property type="entry name" value="PROTEIN TONB-RELATED"/>
    <property type="match status" value="1"/>
</dbReference>
<keyword evidence="8" id="KW-1133">Transmembrane helix</keyword>
<dbReference type="GO" id="GO:0015031">
    <property type="term" value="P:protein transport"/>
    <property type="evidence" value="ECO:0007669"/>
    <property type="project" value="UniProtKB-KW"/>
</dbReference>
<dbReference type="AlphaFoldDB" id="A0A1E1F2S6"/>
<keyword evidence="9" id="KW-0472">Membrane</keyword>
<dbReference type="InterPro" id="IPR051045">
    <property type="entry name" value="TonB-dependent_transducer"/>
</dbReference>
<dbReference type="PROSITE" id="PS52015">
    <property type="entry name" value="TONB_CTD"/>
    <property type="match status" value="1"/>
</dbReference>
<dbReference type="NCBIfam" id="TIGR01352">
    <property type="entry name" value="tonB_Cterm"/>
    <property type="match status" value="1"/>
</dbReference>
<evidence type="ECO:0000256" key="2">
    <source>
        <dbReference type="ARBA" id="ARBA00006555"/>
    </source>
</evidence>
<dbReference type="SUPFAM" id="SSF74653">
    <property type="entry name" value="TolA/TonB C-terminal domain"/>
    <property type="match status" value="1"/>
</dbReference>
<name>A0A1E1F2S6_9SPHN</name>
<proteinExistence type="inferred from homology"/>
<organism evidence="11 12">
    <name type="scientific">Sphingobium cloacae</name>
    <dbReference type="NCBI Taxonomy" id="120107"/>
    <lineage>
        <taxon>Bacteria</taxon>
        <taxon>Pseudomonadati</taxon>
        <taxon>Pseudomonadota</taxon>
        <taxon>Alphaproteobacteria</taxon>
        <taxon>Sphingomonadales</taxon>
        <taxon>Sphingomonadaceae</taxon>
        <taxon>Sphingobium</taxon>
    </lineage>
</organism>
<reference evidence="11 12" key="1">
    <citation type="submission" date="2016-10" db="EMBL/GenBank/DDBJ databases">
        <title>Complete Genome Sequence of the Nonylphenol-Degrading Bacterium Sphingobium cloacae JCM 10874T.</title>
        <authorList>
            <person name="Ootsuka M."/>
            <person name="Nishizawa T."/>
            <person name="Ohta H."/>
        </authorList>
    </citation>
    <scope>NUCLEOTIDE SEQUENCE [LARGE SCALE GENOMIC DNA]</scope>
    <source>
        <strain evidence="11 12">JCM 10874</strain>
    </source>
</reference>
<evidence type="ECO:0000313" key="11">
    <source>
        <dbReference type="EMBL" id="BAV64827.1"/>
    </source>
</evidence>
<dbReference type="EMBL" id="AP017655">
    <property type="protein sequence ID" value="BAV64827.1"/>
    <property type="molecule type" value="Genomic_DNA"/>
</dbReference>
<dbReference type="GO" id="GO:0055085">
    <property type="term" value="P:transmembrane transport"/>
    <property type="evidence" value="ECO:0007669"/>
    <property type="project" value="InterPro"/>
</dbReference>
<gene>
    <name evidence="11" type="ORF">SCLO_1017870</name>
</gene>
<accession>A0A1E1F2S6</accession>
<keyword evidence="3" id="KW-0813">Transport</keyword>
<evidence type="ECO:0000256" key="9">
    <source>
        <dbReference type="ARBA" id="ARBA00023136"/>
    </source>
</evidence>
<keyword evidence="7" id="KW-0653">Protein transport</keyword>
<evidence type="ECO:0000256" key="8">
    <source>
        <dbReference type="ARBA" id="ARBA00022989"/>
    </source>
</evidence>
<keyword evidence="4" id="KW-1003">Cell membrane</keyword>
<dbReference type="KEGG" id="sclo:SCLO_1017870"/>
<feature type="domain" description="TonB C-terminal" evidence="10">
    <location>
        <begin position="25"/>
        <end position="116"/>
    </location>
</feature>
<evidence type="ECO:0000256" key="3">
    <source>
        <dbReference type="ARBA" id="ARBA00022448"/>
    </source>
</evidence>
<dbReference type="GO" id="GO:0005886">
    <property type="term" value="C:plasma membrane"/>
    <property type="evidence" value="ECO:0007669"/>
    <property type="project" value="UniProtKB-SubCell"/>
</dbReference>
<sequence>MPKTYAPQNAVAPPADRLSSDAQPDWQSLVLAHLQRFRQYAARARAARQQGVVYIRFSMNRAGMVLTSTIIRKSGYFTLDQAALETLRRAQPLTTIPNGKPDIMELSIPVEFFLSR</sequence>
<evidence type="ECO:0000256" key="5">
    <source>
        <dbReference type="ARBA" id="ARBA00022519"/>
    </source>
</evidence>
<keyword evidence="12" id="KW-1185">Reference proteome</keyword>